<evidence type="ECO:0000313" key="2">
    <source>
        <dbReference type="EMBL" id="MDR7336829.1"/>
    </source>
</evidence>
<evidence type="ECO:0000313" key="3">
    <source>
        <dbReference type="Proteomes" id="UP001183604"/>
    </source>
</evidence>
<name>A0ABU2AHY8_9ACTN</name>
<reference evidence="2 3" key="1">
    <citation type="submission" date="2023-07" db="EMBL/GenBank/DDBJ databases">
        <title>Sequencing the genomes of 1000 actinobacteria strains.</title>
        <authorList>
            <person name="Klenk H.-P."/>
        </authorList>
    </citation>
    <scope>NUCLEOTIDE SEQUENCE [LARGE SCALE GENOMIC DNA]</scope>
    <source>
        <strain evidence="2 3">DSM 44724</strain>
    </source>
</reference>
<accession>A0ABU2AHY8</accession>
<organism evidence="2 3">
    <name type="scientific">Glycomyces lechevalierae</name>
    <dbReference type="NCBI Taxonomy" id="256034"/>
    <lineage>
        <taxon>Bacteria</taxon>
        <taxon>Bacillati</taxon>
        <taxon>Actinomycetota</taxon>
        <taxon>Actinomycetes</taxon>
        <taxon>Glycomycetales</taxon>
        <taxon>Glycomycetaceae</taxon>
        <taxon>Glycomyces</taxon>
    </lineage>
</organism>
<dbReference type="InterPro" id="IPR006944">
    <property type="entry name" value="Phage/GTA_portal"/>
</dbReference>
<dbReference type="RefSeq" id="WP_310283814.1">
    <property type="nucleotide sequence ID" value="NZ_BAAAOM010000002.1"/>
</dbReference>
<feature type="region of interest" description="Disordered" evidence="1">
    <location>
        <begin position="452"/>
        <end position="478"/>
    </location>
</feature>
<evidence type="ECO:0008006" key="4">
    <source>
        <dbReference type="Google" id="ProtNLM"/>
    </source>
</evidence>
<evidence type="ECO:0000256" key="1">
    <source>
        <dbReference type="SAM" id="MobiDB-lite"/>
    </source>
</evidence>
<dbReference type="EMBL" id="JAVDYD010000001">
    <property type="protein sequence ID" value="MDR7336829.1"/>
    <property type="molecule type" value="Genomic_DNA"/>
</dbReference>
<gene>
    <name evidence="2" type="ORF">J2S69_000548</name>
</gene>
<dbReference type="Pfam" id="PF04860">
    <property type="entry name" value="Phage_portal"/>
    <property type="match status" value="1"/>
</dbReference>
<sequence>MSFLDEIADRRKAIAVRDRKAFTLPPSWADDASRAPMLSSYSLQGNEEQIENDFEAYIRYCFKGNGIVWSLMAARQMVMSEARFQWRRFKDGRPQELFGSDALALLERPWPGGTTSNLIARMDQDACLAGNCYLTTADDSGRIGRASRRGRGRRIVRMRPDWTTIVITAPSGNPWGLDAKVGGYLYEPRPLVHSVAGVVDPPTAGATLLMPDEVAHFSPHPDPEARFRGMSPITPVVREIQADTQSTIHKQAFLKNAATPNLVVKFDRETSEDAFDEFVKQFRSSHQGSRNAYKTLFLTGGADVEAVGVDFKQLDFAATVGKGESRLASAFGVPPSWVGFSEALAGSSLNAGNFTAARDRFADGTVRPWWRDAAASLEVLIERPDDGASLWYDDRDIAFLRKDEAEQAKIHAAEAQTIRTLIDAGMTATSVVDAVNAQDWSLLEHSGLYSVQLQPANQQPTQPATGNSPEESGEETED</sequence>
<protein>
    <recommendedName>
        <fullName evidence="4">Phage portal protein</fullName>
    </recommendedName>
</protein>
<keyword evidence="3" id="KW-1185">Reference proteome</keyword>
<feature type="compositionally biased region" description="Low complexity" evidence="1">
    <location>
        <begin position="452"/>
        <end position="465"/>
    </location>
</feature>
<comment type="caution">
    <text evidence="2">The sequence shown here is derived from an EMBL/GenBank/DDBJ whole genome shotgun (WGS) entry which is preliminary data.</text>
</comment>
<proteinExistence type="predicted"/>
<dbReference type="Proteomes" id="UP001183604">
    <property type="component" value="Unassembled WGS sequence"/>
</dbReference>